<feature type="domain" description="TROVE" evidence="7">
    <location>
        <begin position="2"/>
        <end position="378"/>
    </location>
</feature>
<evidence type="ECO:0000256" key="1">
    <source>
        <dbReference type="ARBA" id="ARBA00004496"/>
    </source>
</evidence>
<dbReference type="GO" id="GO:0005737">
    <property type="term" value="C:cytoplasm"/>
    <property type="evidence" value="ECO:0007669"/>
    <property type="project" value="UniProtKB-SubCell"/>
</dbReference>
<protein>
    <submittedName>
        <fullName evidence="9">60 kDa SS-A/Ro ribonucleoprotein-like</fullName>
    </submittedName>
</protein>
<comment type="subcellular location">
    <subcellularLocation>
        <location evidence="1">Cytoplasm</location>
    </subcellularLocation>
</comment>
<evidence type="ECO:0000259" key="7">
    <source>
        <dbReference type="PROSITE" id="PS50988"/>
    </source>
</evidence>
<keyword evidence="8" id="KW-1185">Reference proteome</keyword>
<dbReference type="InterPro" id="IPR037214">
    <property type="entry name" value="TROVE_dom_sf"/>
</dbReference>
<dbReference type="PROSITE" id="PS50988">
    <property type="entry name" value="TROVE"/>
    <property type="match status" value="1"/>
</dbReference>
<dbReference type="InterPro" id="IPR056800">
    <property type="entry name" value="vWA_Ro60"/>
</dbReference>
<keyword evidence="6" id="KW-0687">Ribonucleoprotein</keyword>
<dbReference type="Proteomes" id="UP000695007">
    <property type="component" value="Unplaced"/>
</dbReference>
<evidence type="ECO:0000256" key="3">
    <source>
        <dbReference type="ARBA" id="ARBA00022490"/>
    </source>
</evidence>
<dbReference type="InterPro" id="IPR036465">
    <property type="entry name" value="vWFA_dom_sf"/>
</dbReference>
<dbReference type="SUPFAM" id="SSF53300">
    <property type="entry name" value="vWA-like"/>
    <property type="match status" value="1"/>
</dbReference>
<evidence type="ECO:0000256" key="2">
    <source>
        <dbReference type="ARBA" id="ARBA00007814"/>
    </source>
</evidence>
<dbReference type="RefSeq" id="XP_011506346.1">
    <property type="nucleotide sequence ID" value="XM_011508044.1"/>
</dbReference>
<dbReference type="GeneID" id="105368892"/>
<comment type="similarity">
    <text evidence="2">Belongs to the Ro 60 kDa family.</text>
</comment>
<evidence type="ECO:0000256" key="5">
    <source>
        <dbReference type="ARBA" id="ARBA00022884"/>
    </source>
</evidence>
<evidence type="ECO:0000313" key="8">
    <source>
        <dbReference type="Proteomes" id="UP000695007"/>
    </source>
</evidence>
<dbReference type="PANTHER" id="PTHR14202:SF0">
    <property type="entry name" value="RNA-BINDING PROTEIN RO60"/>
    <property type="match status" value="1"/>
</dbReference>
<dbReference type="AlphaFoldDB" id="A0AAJ6YXT5"/>
<accession>A0AAJ6YXT5</accession>
<proteinExistence type="inferred from homology"/>
<dbReference type="Pfam" id="PF25045">
    <property type="entry name" value="vWA_Ro60"/>
    <property type="match status" value="1"/>
</dbReference>
<keyword evidence="5" id="KW-0694">RNA-binding</keyword>
<organism evidence="8 9">
    <name type="scientific">Ceratosolen solmsi marchali</name>
    <dbReference type="NCBI Taxonomy" id="326594"/>
    <lineage>
        <taxon>Eukaryota</taxon>
        <taxon>Metazoa</taxon>
        <taxon>Ecdysozoa</taxon>
        <taxon>Arthropoda</taxon>
        <taxon>Hexapoda</taxon>
        <taxon>Insecta</taxon>
        <taxon>Pterygota</taxon>
        <taxon>Neoptera</taxon>
        <taxon>Endopterygota</taxon>
        <taxon>Hymenoptera</taxon>
        <taxon>Apocrita</taxon>
        <taxon>Proctotrupomorpha</taxon>
        <taxon>Chalcidoidea</taxon>
        <taxon>Agaonidae</taxon>
        <taxon>Agaoninae</taxon>
        <taxon>Ceratosolen</taxon>
    </lineage>
</organism>
<sequence length="554" mass="64782">MYEEEDMPYIREFLLSRQLCRFLYIGTEKPVYKSGNWFDYNYNLTQNIFSIDEYATYYNEFKDIVSLIIQEHDRKLIQNPETLIFVLAMCAQQHEKENLRRKAYDAVCKVCKSPEHFILFNKFCSLINKHKDCPKKGGNGHGWRNAVKKWYYSKTPMELAKIATEFKSRYGWKHKDIIKLAHIRTTGSDREIVFKYMLFGFKKLKETLPDPNTQSETAEEIMKFFESVEDLKHCKDRIRSAALIDSLNLTLDHVPEHMLKFEEVWNLLVSSMSLSMILKNLQRIHNLGFLKSNGAMTLKVLDSLNPQNVTKEKIHPAVFLITVKNYLNAGKSLSYEKRKIKEQAKKPLPSPPKANKEIVDALYDMLNFSFSHLQATNHRYFIAIDTSRRMIENGCWRNGNVNAFEAGCLIAYSLIRTEKNVTIATFKNSVVESVIINADDHDDLTFLQFMKKLQSKTLENIDVAKLITEAFKKHNHYDVFINLIDKIDDLPEYSEDDIDMYKKKLKLPISNFIRFVNCALSDSSTFRRKFFGENIVYICGFDEKVPYIIEAFAR</sequence>
<dbReference type="GO" id="GO:1990904">
    <property type="term" value="C:ribonucleoprotein complex"/>
    <property type="evidence" value="ECO:0007669"/>
    <property type="project" value="UniProtKB-KW"/>
</dbReference>
<reference evidence="9" key="1">
    <citation type="submission" date="2025-08" db="UniProtKB">
        <authorList>
            <consortium name="RefSeq"/>
        </authorList>
    </citation>
    <scope>IDENTIFICATION</scope>
</reference>
<dbReference type="PANTHER" id="PTHR14202">
    <property type="entry name" value="60 KDA RIBONUCLEOPROTEIN SSA/RO"/>
    <property type="match status" value="1"/>
</dbReference>
<dbReference type="InterPro" id="IPR040322">
    <property type="entry name" value="TROVE2"/>
</dbReference>
<evidence type="ECO:0000256" key="4">
    <source>
        <dbReference type="ARBA" id="ARBA00022723"/>
    </source>
</evidence>
<gene>
    <name evidence="9" type="primary">LOC105368892</name>
</gene>
<keyword evidence="4" id="KW-0479">Metal-binding</keyword>
<evidence type="ECO:0000313" key="9">
    <source>
        <dbReference type="RefSeq" id="XP_011506346.1"/>
    </source>
</evidence>
<dbReference type="Pfam" id="PF05731">
    <property type="entry name" value="TROVE"/>
    <property type="match status" value="1"/>
</dbReference>
<dbReference type="GO" id="GO:0046872">
    <property type="term" value="F:metal ion binding"/>
    <property type="evidence" value="ECO:0007669"/>
    <property type="project" value="UniProtKB-KW"/>
</dbReference>
<dbReference type="Gene3D" id="3.40.50.410">
    <property type="entry name" value="von Willebrand factor, type A domain"/>
    <property type="match status" value="1"/>
</dbReference>
<evidence type="ECO:0000256" key="6">
    <source>
        <dbReference type="ARBA" id="ARBA00023274"/>
    </source>
</evidence>
<keyword evidence="3" id="KW-0963">Cytoplasm</keyword>
<dbReference type="GO" id="GO:0003723">
    <property type="term" value="F:RNA binding"/>
    <property type="evidence" value="ECO:0007669"/>
    <property type="project" value="UniProtKB-KW"/>
</dbReference>
<dbReference type="InterPro" id="IPR008858">
    <property type="entry name" value="TROVE_dom"/>
</dbReference>
<dbReference type="KEGG" id="csol:105368892"/>
<name>A0AAJ6YXT5_9HYME</name>
<dbReference type="SUPFAM" id="SSF140864">
    <property type="entry name" value="TROVE domain-like"/>
    <property type="match status" value="1"/>
</dbReference>